<feature type="region of interest" description="Disordered" evidence="1">
    <location>
        <begin position="178"/>
        <end position="338"/>
    </location>
</feature>
<protein>
    <submittedName>
        <fullName evidence="3">Uncharacterized protein</fullName>
    </submittedName>
</protein>
<dbReference type="KEGG" id="git:C6V83_12710"/>
<feature type="region of interest" description="Disordered" evidence="1">
    <location>
        <begin position="50"/>
        <end position="163"/>
    </location>
</feature>
<evidence type="ECO:0000256" key="1">
    <source>
        <dbReference type="SAM" id="MobiDB-lite"/>
    </source>
</evidence>
<dbReference type="Proteomes" id="UP000239814">
    <property type="component" value="Chromosome"/>
</dbReference>
<dbReference type="AlphaFoldDB" id="A0A2S0KH20"/>
<feature type="transmembrane region" description="Helical" evidence="2">
    <location>
        <begin position="24"/>
        <end position="44"/>
    </location>
</feature>
<sequence length="338" mass="33259">MLTLALAATLIGFGLLVVALITGNFWLAVACIVVCVIGLLVLLVDTVRSSRRGGGAGDEPLFTIRDREPGERAAPLHDDEPSAPSGQPGTTASRADSTRATASGSADSNGDTGHRTDTGAPSGGLGSLVDRGTAVPGSSPEDAASGTLPGDIGAGGDAGEADVVTGDANDYVRSVTGSFPIPVQRPPSGAWPTSSSPIPGAGETAPAAGPAAPRSADRPHVSSGGPATGPLPAASPYVGRRRRAADADAQATPDAAAADAAADGNPAGPTPADTTPADTTAGARPGGPSTDFRPAGPAPAAWTRQHETSSSAEAAGDGLVVHDHTGPLPKMTFKNEEE</sequence>
<organism evidence="3 4">
    <name type="scientific">Gordonia iterans</name>
    <dbReference type="NCBI Taxonomy" id="1004901"/>
    <lineage>
        <taxon>Bacteria</taxon>
        <taxon>Bacillati</taxon>
        <taxon>Actinomycetota</taxon>
        <taxon>Actinomycetes</taxon>
        <taxon>Mycobacteriales</taxon>
        <taxon>Gordoniaceae</taxon>
        <taxon>Gordonia</taxon>
    </lineage>
</organism>
<reference evidence="3 4" key="1">
    <citation type="submission" date="2018-03" db="EMBL/GenBank/DDBJ databases">
        <title>Characteristics and genome of n-alkane degrading marine bacteria Gordonia iterans isolated from crude oil contaminated in Tae-an, South Korea.</title>
        <authorList>
            <person name="Lee S.-S."/>
            <person name="Kim H."/>
        </authorList>
    </citation>
    <scope>NUCLEOTIDE SEQUENCE [LARGE SCALE GENOMIC DNA]</scope>
    <source>
        <strain evidence="3 4">Co17</strain>
    </source>
</reference>
<keyword evidence="2" id="KW-1133">Transmembrane helix</keyword>
<keyword evidence="2" id="KW-0472">Membrane</keyword>
<accession>A0A2S0KH20</accession>
<evidence type="ECO:0000256" key="2">
    <source>
        <dbReference type="SAM" id="Phobius"/>
    </source>
</evidence>
<evidence type="ECO:0000313" key="3">
    <source>
        <dbReference type="EMBL" id="AVM00988.1"/>
    </source>
</evidence>
<name>A0A2S0KH20_9ACTN</name>
<feature type="compositionally biased region" description="Low complexity" evidence="1">
    <location>
        <begin position="89"/>
        <end position="108"/>
    </location>
</feature>
<gene>
    <name evidence="3" type="ORF">C6V83_12710</name>
</gene>
<proteinExistence type="predicted"/>
<keyword evidence="2" id="KW-0812">Transmembrane</keyword>
<feature type="compositionally biased region" description="Basic and acidic residues" evidence="1">
    <location>
        <begin position="64"/>
        <end position="80"/>
    </location>
</feature>
<feature type="compositionally biased region" description="Low complexity" evidence="1">
    <location>
        <begin position="247"/>
        <end position="288"/>
    </location>
</feature>
<evidence type="ECO:0000313" key="4">
    <source>
        <dbReference type="Proteomes" id="UP000239814"/>
    </source>
</evidence>
<feature type="compositionally biased region" description="Low complexity" evidence="1">
    <location>
        <begin position="197"/>
        <end position="213"/>
    </location>
</feature>
<keyword evidence="4" id="KW-1185">Reference proteome</keyword>
<dbReference type="EMBL" id="CP027433">
    <property type="protein sequence ID" value="AVM00988.1"/>
    <property type="molecule type" value="Genomic_DNA"/>
</dbReference>
<dbReference type="OrthoDB" id="4377860at2"/>
<dbReference type="RefSeq" id="WP_105942701.1">
    <property type="nucleotide sequence ID" value="NZ_CP027433.1"/>
</dbReference>